<dbReference type="Gene3D" id="2.40.70.10">
    <property type="entry name" value="Acid Proteases"/>
    <property type="match status" value="1"/>
</dbReference>
<dbReference type="InterPro" id="IPR021109">
    <property type="entry name" value="Peptidase_aspartic_dom_sf"/>
</dbReference>
<organism evidence="2 3">
    <name type="scientific">Orbilia blumenaviensis</name>
    <dbReference type="NCBI Taxonomy" id="1796055"/>
    <lineage>
        <taxon>Eukaryota</taxon>
        <taxon>Fungi</taxon>
        <taxon>Dikarya</taxon>
        <taxon>Ascomycota</taxon>
        <taxon>Pezizomycotina</taxon>
        <taxon>Orbiliomycetes</taxon>
        <taxon>Orbiliales</taxon>
        <taxon>Orbiliaceae</taxon>
        <taxon>Orbilia</taxon>
    </lineage>
</organism>
<proteinExistence type="predicted"/>
<evidence type="ECO:0000313" key="2">
    <source>
        <dbReference type="EMBL" id="KAK6349355.1"/>
    </source>
</evidence>
<protein>
    <recommendedName>
        <fullName evidence="1">Peptidase A1 domain-containing protein</fullName>
    </recommendedName>
</protein>
<accession>A0AAV9UTZ4</accession>
<dbReference type="EMBL" id="JAVHNS010000007">
    <property type="protein sequence ID" value="KAK6349355.1"/>
    <property type="molecule type" value="Genomic_DNA"/>
</dbReference>
<dbReference type="AlphaFoldDB" id="A0AAV9UTZ4"/>
<dbReference type="Pfam" id="PF00026">
    <property type="entry name" value="Asp"/>
    <property type="match status" value="1"/>
</dbReference>
<comment type="caution">
    <text evidence="2">The sequence shown here is derived from an EMBL/GenBank/DDBJ whole genome shotgun (WGS) entry which is preliminary data.</text>
</comment>
<dbReference type="Proteomes" id="UP001373714">
    <property type="component" value="Unassembled WGS sequence"/>
</dbReference>
<reference evidence="2 3" key="1">
    <citation type="submission" date="2019-10" db="EMBL/GenBank/DDBJ databases">
        <authorList>
            <person name="Palmer J.M."/>
        </authorList>
    </citation>
    <scope>NUCLEOTIDE SEQUENCE [LARGE SCALE GENOMIC DNA]</scope>
    <source>
        <strain evidence="2 3">TWF730</strain>
    </source>
</reference>
<keyword evidence="3" id="KW-1185">Reference proteome</keyword>
<dbReference type="SUPFAM" id="SSF50630">
    <property type="entry name" value="Acid proteases"/>
    <property type="match status" value="1"/>
</dbReference>
<evidence type="ECO:0000259" key="1">
    <source>
        <dbReference type="Pfam" id="PF00026"/>
    </source>
</evidence>
<dbReference type="InterPro" id="IPR033121">
    <property type="entry name" value="PEPTIDASE_A1"/>
</dbReference>
<sequence length="274" mass="29737">MPDGVARRIYGFLQSSPHNLTEFEPRNATEPPSAIKIHGNESIYIQNYGGDLTLGQMKLRDFTFGATNNTSFQIPPSLGLGRTLGHLESYSPFLESLKARSLIDAAAMGISLRPLKGTSYGEPDGSIVFGGIDIAKFEPGSLKIHQNMKEGGNYGLQVKSIKFGYGGGNSTVRDEDDLVMGSGVAHLDFSDPLRLNDLSSNSDSAFHFRFDDGLSISIPLRDLITLNGSEPGLLDVAAVEPDETNATSSLRCVLGAPFFRYDQFSNPRSSYFVE</sequence>
<name>A0AAV9UTZ4_9PEZI</name>
<feature type="domain" description="Peptidase A1" evidence="1">
    <location>
        <begin position="52"/>
        <end position="164"/>
    </location>
</feature>
<gene>
    <name evidence="2" type="ORF">TWF730_010103</name>
</gene>
<evidence type="ECO:0000313" key="3">
    <source>
        <dbReference type="Proteomes" id="UP001373714"/>
    </source>
</evidence>